<reference evidence="2" key="1">
    <citation type="submission" date="2020-06" db="EMBL/GenBank/DDBJ databases">
        <authorList>
            <person name="Li T."/>
            <person name="Hu X."/>
            <person name="Zhang T."/>
            <person name="Song X."/>
            <person name="Zhang H."/>
            <person name="Dai N."/>
            <person name="Sheng W."/>
            <person name="Hou X."/>
            <person name="Wei L."/>
        </authorList>
    </citation>
    <scope>NUCLEOTIDE SEQUENCE</scope>
    <source>
        <strain evidence="2">KEN1</strain>
        <tissue evidence="2">Leaf</tissue>
    </source>
</reference>
<gene>
    <name evidence="2" type="ORF">Slati_1401200</name>
</gene>
<evidence type="ECO:0000256" key="1">
    <source>
        <dbReference type="SAM" id="Phobius"/>
    </source>
</evidence>
<comment type="caution">
    <text evidence="2">The sequence shown here is derived from an EMBL/GenBank/DDBJ whole genome shotgun (WGS) entry which is preliminary data.</text>
</comment>
<reference evidence="2" key="2">
    <citation type="journal article" date="2024" name="Plant">
        <title>Genomic evolution and insights into agronomic trait innovations of Sesamum species.</title>
        <authorList>
            <person name="Miao H."/>
            <person name="Wang L."/>
            <person name="Qu L."/>
            <person name="Liu H."/>
            <person name="Sun Y."/>
            <person name="Le M."/>
            <person name="Wang Q."/>
            <person name="Wei S."/>
            <person name="Zheng Y."/>
            <person name="Lin W."/>
            <person name="Duan Y."/>
            <person name="Cao H."/>
            <person name="Xiong S."/>
            <person name="Wang X."/>
            <person name="Wei L."/>
            <person name="Li C."/>
            <person name="Ma Q."/>
            <person name="Ju M."/>
            <person name="Zhao R."/>
            <person name="Li G."/>
            <person name="Mu C."/>
            <person name="Tian Q."/>
            <person name="Mei H."/>
            <person name="Zhang T."/>
            <person name="Gao T."/>
            <person name="Zhang H."/>
        </authorList>
    </citation>
    <scope>NUCLEOTIDE SEQUENCE</scope>
    <source>
        <strain evidence="2">KEN1</strain>
    </source>
</reference>
<keyword evidence="1" id="KW-0472">Membrane</keyword>
<accession>A0AAW2X3Z8</accession>
<evidence type="ECO:0000313" key="2">
    <source>
        <dbReference type="EMBL" id="KAL0448448.1"/>
    </source>
</evidence>
<keyword evidence="1" id="KW-1133">Transmembrane helix</keyword>
<protein>
    <submittedName>
        <fullName evidence="2">Uncharacterized protein</fullName>
    </submittedName>
</protein>
<sequence length="130" mass="14066">MSLGIFPLADSGRLKNKSILFGLSTSRSDNNSCSVISIPTTLPTTSIQLSALLLNSTICTFEVPQKVETQFMKRSSDATFVTFLFLPVLPLFFVVIVELIIGSGCKGVFSTVQMSSSMNPFSGHHSVVRT</sequence>
<dbReference type="EMBL" id="JACGWN010000005">
    <property type="protein sequence ID" value="KAL0448448.1"/>
    <property type="molecule type" value="Genomic_DNA"/>
</dbReference>
<feature type="transmembrane region" description="Helical" evidence="1">
    <location>
        <begin position="80"/>
        <end position="101"/>
    </location>
</feature>
<name>A0AAW2X3Z8_9LAMI</name>
<keyword evidence="1" id="KW-0812">Transmembrane</keyword>
<proteinExistence type="predicted"/>
<dbReference type="AlphaFoldDB" id="A0AAW2X3Z8"/>
<organism evidence="2">
    <name type="scientific">Sesamum latifolium</name>
    <dbReference type="NCBI Taxonomy" id="2727402"/>
    <lineage>
        <taxon>Eukaryota</taxon>
        <taxon>Viridiplantae</taxon>
        <taxon>Streptophyta</taxon>
        <taxon>Embryophyta</taxon>
        <taxon>Tracheophyta</taxon>
        <taxon>Spermatophyta</taxon>
        <taxon>Magnoliopsida</taxon>
        <taxon>eudicotyledons</taxon>
        <taxon>Gunneridae</taxon>
        <taxon>Pentapetalae</taxon>
        <taxon>asterids</taxon>
        <taxon>lamiids</taxon>
        <taxon>Lamiales</taxon>
        <taxon>Pedaliaceae</taxon>
        <taxon>Sesamum</taxon>
    </lineage>
</organism>